<evidence type="ECO:0000256" key="2">
    <source>
        <dbReference type="ARBA" id="ARBA00012438"/>
    </source>
</evidence>
<dbReference type="InterPro" id="IPR004358">
    <property type="entry name" value="Sig_transdc_His_kin-like_C"/>
</dbReference>
<dbReference type="Gene3D" id="1.10.287.130">
    <property type="match status" value="1"/>
</dbReference>
<feature type="repeat" description="TPR" evidence="7">
    <location>
        <begin position="117"/>
        <end position="150"/>
    </location>
</feature>
<evidence type="ECO:0000256" key="9">
    <source>
        <dbReference type="SAM" id="Phobius"/>
    </source>
</evidence>
<dbReference type="GO" id="GO:0016301">
    <property type="term" value="F:kinase activity"/>
    <property type="evidence" value="ECO:0007669"/>
    <property type="project" value="UniProtKB-KW"/>
</dbReference>
<evidence type="ECO:0000256" key="4">
    <source>
        <dbReference type="ARBA" id="ARBA00022679"/>
    </source>
</evidence>
<dbReference type="PROSITE" id="PS50005">
    <property type="entry name" value="TPR"/>
    <property type="match status" value="4"/>
</dbReference>
<dbReference type="InterPro" id="IPR003661">
    <property type="entry name" value="HisK_dim/P_dom"/>
</dbReference>
<evidence type="ECO:0000313" key="12">
    <source>
        <dbReference type="Proteomes" id="UP001528920"/>
    </source>
</evidence>
<reference evidence="11 12" key="1">
    <citation type="submission" date="2022-01" db="EMBL/GenBank/DDBJ databases">
        <title>Labilibaculum sp. nov, a marine bacterium isolated from Antarctica.</title>
        <authorList>
            <person name="Dai W."/>
        </authorList>
    </citation>
    <scope>NUCLEOTIDE SEQUENCE [LARGE SCALE GENOMIC DNA]</scope>
    <source>
        <strain evidence="11 12">DW002</strain>
    </source>
</reference>
<feature type="transmembrane region" description="Helical" evidence="9">
    <location>
        <begin position="395"/>
        <end position="414"/>
    </location>
</feature>
<keyword evidence="9" id="KW-0812">Transmembrane</keyword>
<dbReference type="Gene3D" id="3.30.565.10">
    <property type="entry name" value="Histidine kinase-like ATPase, C-terminal domain"/>
    <property type="match status" value="1"/>
</dbReference>
<dbReference type="PRINTS" id="PR00344">
    <property type="entry name" value="BCTRLSENSOR"/>
</dbReference>
<feature type="coiled-coil region" evidence="8">
    <location>
        <begin position="352"/>
        <end position="379"/>
    </location>
</feature>
<dbReference type="InterPro" id="IPR003594">
    <property type="entry name" value="HATPase_dom"/>
</dbReference>
<evidence type="ECO:0000256" key="8">
    <source>
        <dbReference type="SAM" id="Coils"/>
    </source>
</evidence>
<comment type="caution">
    <text evidence="11">The sequence shown here is derived from an EMBL/GenBank/DDBJ whole genome shotgun (WGS) entry which is preliminary data.</text>
</comment>
<dbReference type="InterPro" id="IPR036890">
    <property type="entry name" value="HATPase_C_sf"/>
</dbReference>
<organism evidence="11 12">
    <name type="scientific">Paralabilibaculum antarcticum</name>
    <dbReference type="NCBI Taxonomy" id="2912572"/>
    <lineage>
        <taxon>Bacteria</taxon>
        <taxon>Pseudomonadati</taxon>
        <taxon>Bacteroidota</taxon>
        <taxon>Bacteroidia</taxon>
        <taxon>Marinilabiliales</taxon>
        <taxon>Marinifilaceae</taxon>
        <taxon>Paralabilibaculum</taxon>
    </lineage>
</organism>
<feature type="repeat" description="TPR" evidence="7">
    <location>
        <begin position="237"/>
        <end position="270"/>
    </location>
</feature>
<dbReference type="SUPFAM" id="SSF48452">
    <property type="entry name" value="TPR-like"/>
    <property type="match status" value="2"/>
</dbReference>
<comment type="catalytic activity">
    <reaction evidence="1">
        <text>ATP + protein L-histidine = ADP + protein N-phospho-L-histidine.</text>
        <dbReference type="EC" id="2.7.13.3"/>
    </reaction>
</comment>
<dbReference type="InterPro" id="IPR005467">
    <property type="entry name" value="His_kinase_dom"/>
</dbReference>
<dbReference type="CDD" id="cd00075">
    <property type="entry name" value="HATPase"/>
    <property type="match status" value="1"/>
</dbReference>
<evidence type="ECO:0000313" key="11">
    <source>
        <dbReference type="EMBL" id="MDE5419490.1"/>
    </source>
</evidence>
<feature type="repeat" description="TPR" evidence="7">
    <location>
        <begin position="317"/>
        <end position="350"/>
    </location>
</feature>
<dbReference type="SUPFAM" id="SSF55874">
    <property type="entry name" value="ATPase domain of HSP90 chaperone/DNA topoisomerase II/histidine kinase"/>
    <property type="match status" value="1"/>
</dbReference>
<proteinExistence type="predicted"/>
<dbReference type="Proteomes" id="UP001528920">
    <property type="component" value="Unassembled WGS sequence"/>
</dbReference>
<dbReference type="InterPro" id="IPR019734">
    <property type="entry name" value="TPR_rpt"/>
</dbReference>
<evidence type="ECO:0000259" key="10">
    <source>
        <dbReference type="PROSITE" id="PS50109"/>
    </source>
</evidence>
<feature type="repeat" description="TPR" evidence="7">
    <location>
        <begin position="77"/>
        <end position="110"/>
    </location>
</feature>
<dbReference type="PROSITE" id="PS50109">
    <property type="entry name" value="HIS_KIN"/>
    <property type="match status" value="1"/>
</dbReference>
<dbReference type="PANTHER" id="PTHR43711:SF31">
    <property type="entry name" value="HISTIDINE KINASE"/>
    <property type="match status" value="1"/>
</dbReference>
<dbReference type="Pfam" id="PF00512">
    <property type="entry name" value="HisKA"/>
    <property type="match status" value="1"/>
</dbReference>
<evidence type="ECO:0000256" key="3">
    <source>
        <dbReference type="ARBA" id="ARBA00022553"/>
    </source>
</evidence>
<dbReference type="PANTHER" id="PTHR43711">
    <property type="entry name" value="TWO-COMPONENT HISTIDINE KINASE"/>
    <property type="match status" value="1"/>
</dbReference>
<feature type="domain" description="Histidine kinase" evidence="10">
    <location>
        <begin position="461"/>
        <end position="679"/>
    </location>
</feature>
<dbReference type="SUPFAM" id="SSF47384">
    <property type="entry name" value="Homodimeric domain of signal transducing histidine kinase"/>
    <property type="match status" value="1"/>
</dbReference>
<keyword evidence="9" id="KW-1133">Transmembrane helix</keyword>
<keyword evidence="5 11" id="KW-0418">Kinase</keyword>
<dbReference type="EC" id="2.7.13.3" evidence="2"/>
<dbReference type="SMART" id="SM00387">
    <property type="entry name" value="HATPase_c"/>
    <property type="match status" value="1"/>
</dbReference>
<accession>A0ABT5VW58</accession>
<dbReference type="Pfam" id="PF13181">
    <property type="entry name" value="TPR_8"/>
    <property type="match status" value="2"/>
</dbReference>
<keyword evidence="8" id="KW-0175">Coiled coil</keyword>
<dbReference type="RefSeq" id="WP_275110819.1">
    <property type="nucleotide sequence ID" value="NZ_JAKJSC010000004.1"/>
</dbReference>
<dbReference type="InterPro" id="IPR036097">
    <property type="entry name" value="HisK_dim/P_sf"/>
</dbReference>
<keyword evidence="3" id="KW-0597">Phosphoprotein</keyword>
<name>A0ABT5VW58_9BACT</name>
<sequence length="680" mass="77233">MKYFILILFILLSNVSFSQINVDSLESILLLKQGLEKARILNNLSHSYWNSNPEKGLEYANAAYEIALKKGSKSDMAKAMQNLGINYWAEGESDKALEYFEKTLPLYVELNDFHGQASVLVNFGVVYKNLSDFDNSLKHYIKSLEICEKHNFTKMKRKTLGNASLVYLALNNYEKASSYIQEAISLGKELKDDEVLSAHLNTLGQIYEAKKDYINAQVYYQKALKNNIKQNNQYGATICLYNIGNAKYYLKEYDEAKKYFQESLSLSQKINDQIGVLFANKSIGLLYAVQEKYNVALFYYAKALDLATTLNSREQKLEIYKNYSDVYKSLGNYEKALEYFAQSSSLNDSIYNEKSSRQIAEMQTKYESVKKEKENQLLRKNSELQTLAITKQTNLRNSVIVLLILVTLVVLILVNRNKLKQEANSVLSLKNKLIEEQKAELIHKNEELQKLNAMKDKFFKIISHDLKGPFNSIIGFTELLKEDYDSLDDIARIDMIEDIDKSSQYAYELLSNLLTWAQTQTGDIAMDKKALNLRELVTKSIALYGLNATRKNIDIEINVADYITLLVDKNTSMIVIGNIVNNAIKFTPNGGLISINVSDKEDYINLHIVDTGLGMPPEVLKKLFRIDETVTSEGTNNEKGTGLGLILCKEFAEKNGGHIDVNSNFGKGSEFIVTLPKKLL</sequence>
<evidence type="ECO:0000256" key="7">
    <source>
        <dbReference type="PROSITE-ProRule" id="PRU00339"/>
    </source>
</evidence>
<gene>
    <name evidence="11" type="ORF">L3049_15965</name>
</gene>
<dbReference type="Pfam" id="PF02518">
    <property type="entry name" value="HATPase_c"/>
    <property type="match status" value="1"/>
</dbReference>
<evidence type="ECO:0000256" key="6">
    <source>
        <dbReference type="ARBA" id="ARBA00023012"/>
    </source>
</evidence>
<evidence type="ECO:0000256" key="5">
    <source>
        <dbReference type="ARBA" id="ARBA00022777"/>
    </source>
</evidence>
<evidence type="ECO:0000256" key="1">
    <source>
        <dbReference type="ARBA" id="ARBA00000085"/>
    </source>
</evidence>
<keyword evidence="6" id="KW-0902">Two-component regulatory system</keyword>
<dbReference type="EMBL" id="JAKJSC010000004">
    <property type="protein sequence ID" value="MDE5419490.1"/>
    <property type="molecule type" value="Genomic_DNA"/>
</dbReference>
<dbReference type="InterPro" id="IPR011990">
    <property type="entry name" value="TPR-like_helical_dom_sf"/>
</dbReference>
<keyword evidence="4" id="KW-0808">Transferase</keyword>
<keyword evidence="7" id="KW-0802">TPR repeat</keyword>
<dbReference type="SMART" id="SM00388">
    <property type="entry name" value="HisKA"/>
    <property type="match status" value="1"/>
</dbReference>
<feature type="coiled-coil region" evidence="8">
    <location>
        <begin position="416"/>
        <end position="454"/>
    </location>
</feature>
<protein>
    <recommendedName>
        <fullName evidence="2">histidine kinase</fullName>
        <ecNumber evidence="2">2.7.13.3</ecNumber>
    </recommendedName>
</protein>
<dbReference type="SMART" id="SM00028">
    <property type="entry name" value="TPR"/>
    <property type="match status" value="7"/>
</dbReference>
<keyword evidence="9" id="KW-0472">Membrane</keyword>
<dbReference type="InterPro" id="IPR050736">
    <property type="entry name" value="Sensor_HK_Regulatory"/>
</dbReference>
<dbReference type="CDD" id="cd00082">
    <property type="entry name" value="HisKA"/>
    <property type="match status" value="1"/>
</dbReference>
<dbReference type="Gene3D" id="1.25.40.10">
    <property type="entry name" value="Tetratricopeptide repeat domain"/>
    <property type="match status" value="2"/>
</dbReference>
<keyword evidence="12" id="KW-1185">Reference proteome</keyword>
<dbReference type="Pfam" id="PF13424">
    <property type="entry name" value="TPR_12"/>
    <property type="match status" value="3"/>
</dbReference>